<keyword evidence="1" id="KW-0812">Transmembrane</keyword>
<evidence type="ECO:0000256" key="1">
    <source>
        <dbReference type="SAM" id="Phobius"/>
    </source>
</evidence>
<evidence type="ECO:0000313" key="3">
    <source>
        <dbReference type="Proteomes" id="UP000635565"/>
    </source>
</evidence>
<comment type="caution">
    <text evidence="2">The sequence shown here is derived from an EMBL/GenBank/DDBJ whole genome shotgun (WGS) entry which is preliminary data.</text>
</comment>
<dbReference type="RefSeq" id="WP_201363953.1">
    <property type="nucleotide sequence ID" value="NZ_BNJJ01000012.1"/>
</dbReference>
<evidence type="ECO:0008006" key="4">
    <source>
        <dbReference type="Google" id="ProtNLM"/>
    </source>
</evidence>
<organism evidence="2 3">
    <name type="scientific">Dictyobacter formicarum</name>
    <dbReference type="NCBI Taxonomy" id="2778368"/>
    <lineage>
        <taxon>Bacteria</taxon>
        <taxon>Bacillati</taxon>
        <taxon>Chloroflexota</taxon>
        <taxon>Ktedonobacteria</taxon>
        <taxon>Ktedonobacterales</taxon>
        <taxon>Dictyobacteraceae</taxon>
        <taxon>Dictyobacter</taxon>
    </lineage>
</organism>
<keyword evidence="1" id="KW-1133">Transmembrane helix</keyword>
<dbReference type="EMBL" id="BNJJ01000012">
    <property type="protein sequence ID" value="GHO86302.1"/>
    <property type="molecule type" value="Genomic_DNA"/>
</dbReference>
<reference evidence="2 3" key="1">
    <citation type="journal article" date="2021" name="Int. J. Syst. Evol. Microbiol.">
        <title>Reticulibacter mediterranei gen. nov., sp. nov., within the new family Reticulibacteraceae fam. nov., and Ktedonospora formicarum gen. nov., sp. nov., Ktedonobacter robiniae sp. nov., Dictyobacter formicarum sp. nov. and Dictyobacter arantiisoli sp. nov., belonging to the class Ktedonobacteria.</title>
        <authorList>
            <person name="Yabe S."/>
            <person name="Zheng Y."/>
            <person name="Wang C.M."/>
            <person name="Sakai Y."/>
            <person name="Abe K."/>
            <person name="Yokota A."/>
            <person name="Donadio S."/>
            <person name="Cavaletti L."/>
            <person name="Monciardini P."/>
        </authorList>
    </citation>
    <scope>NUCLEOTIDE SEQUENCE [LARGE SCALE GENOMIC DNA]</scope>
    <source>
        <strain evidence="2 3">SOSP1-9</strain>
    </source>
</reference>
<evidence type="ECO:0000313" key="2">
    <source>
        <dbReference type="EMBL" id="GHO86302.1"/>
    </source>
</evidence>
<name>A0ABQ3VK60_9CHLR</name>
<proteinExistence type="predicted"/>
<gene>
    <name evidence="2" type="ORF">KSZ_43080</name>
</gene>
<keyword evidence="3" id="KW-1185">Reference proteome</keyword>
<feature type="transmembrane region" description="Helical" evidence="1">
    <location>
        <begin position="6"/>
        <end position="24"/>
    </location>
</feature>
<dbReference type="Proteomes" id="UP000635565">
    <property type="component" value="Unassembled WGS sequence"/>
</dbReference>
<protein>
    <recommendedName>
        <fullName evidence="4">Secreted protein</fullName>
    </recommendedName>
</protein>
<accession>A0ABQ3VK60</accession>
<sequence>MPVLPAAVMMVVVMPVVVMMVVTIETIAIKVTAHIGAAEEEPWSVWAIVAVAHPAPGPEQAAQTGEKYQKE</sequence>
<keyword evidence="1" id="KW-0472">Membrane</keyword>